<evidence type="ECO:0000313" key="1">
    <source>
        <dbReference type="EMBL" id="KAJ8892101.1"/>
    </source>
</evidence>
<comment type="caution">
    <text evidence="1">The sequence shown here is derived from an EMBL/GenBank/DDBJ whole genome shotgun (WGS) entry which is preliminary data.</text>
</comment>
<proteinExistence type="predicted"/>
<evidence type="ECO:0000313" key="2">
    <source>
        <dbReference type="Proteomes" id="UP001159363"/>
    </source>
</evidence>
<sequence length="113" mass="13040">MDVVREKWCGLWSCFIFKCRMCNVEMPLWSEKIQRKWTLLLLKRLGLQRKKGEVDSEGIPTIMVVVAIAGPNVLFRRNQLHCMVWSGMYLIAHAGSGFEKETQDAPVARLEES</sequence>
<accession>A0ABQ9I6W0</accession>
<gene>
    <name evidence="1" type="ORF">PR048_004681</name>
</gene>
<protein>
    <submittedName>
        <fullName evidence="1">Uncharacterized protein</fullName>
    </submittedName>
</protein>
<dbReference type="Proteomes" id="UP001159363">
    <property type="component" value="Chromosome 2"/>
</dbReference>
<organism evidence="1 2">
    <name type="scientific">Dryococelus australis</name>
    <dbReference type="NCBI Taxonomy" id="614101"/>
    <lineage>
        <taxon>Eukaryota</taxon>
        <taxon>Metazoa</taxon>
        <taxon>Ecdysozoa</taxon>
        <taxon>Arthropoda</taxon>
        <taxon>Hexapoda</taxon>
        <taxon>Insecta</taxon>
        <taxon>Pterygota</taxon>
        <taxon>Neoptera</taxon>
        <taxon>Polyneoptera</taxon>
        <taxon>Phasmatodea</taxon>
        <taxon>Verophasmatodea</taxon>
        <taxon>Anareolatae</taxon>
        <taxon>Phasmatidae</taxon>
        <taxon>Eurycanthinae</taxon>
        <taxon>Dryococelus</taxon>
    </lineage>
</organism>
<name>A0ABQ9I6W0_9NEOP</name>
<keyword evidence="2" id="KW-1185">Reference proteome</keyword>
<dbReference type="EMBL" id="JARBHB010000002">
    <property type="protein sequence ID" value="KAJ8892101.1"/>
    <property type="molecule type" value="Genomic_DNA"/>
</dbReference>
<reference evidence="1 2" key="1">
    <citation type="submission" date="2023-02" db="EMBL/GenBank/DDBJ databases">
        <title>LHISI_Scaffold_Assembly.</title>
        <authorList>
            <person name="Stuart O.P."/>
            <person name="Cleave R."/>
            <person name="Magrath M.J.L."/>
            <person name="Mikheyev A.S."/>
        </authorList>
    </citation>
    <scope>NUCLEOTIDE SEQUENCE [LARGE SCALE GENOMIC DNA]</scope>
    <source>
        <strain evidence="1">Daus_M_001</strain>
        <tissue evidence="1">Leg muscle</tissue>
    </source>
</reference>